<feature type="domain" description="Pyrrolo-quinoline quinone repeat" evidence="3">
    <location>
        <begin position="157"/>
        <end position="287"/>
    </location>
</feature>
<evidence type="ECO:0000256" key="1">
    <source>
        <dbReference type="SAM" id="MobiDB-lite"/>
    </source>
</evidence>
<dbReference type="SMART" id="SM00564">
    <property type="entry name" value="PQQ"/>
    <property type="match status" value="2"/>
</dbReference>
<protein>
    <recommendedName>
        <fullName evidence="3">Pyrrolo-quinoline quinone repeat domain-containing protein</fullName>
    </recommendedName>
</protein>
<dbReference type="PANTHER" id="PTHR34512">
    <property type="entry name" value="CELL SURFACE PROTEIN"/>
    <property type="match status" value="1"/>
</dbReference>
<dbReference type="InterPro" id="IPR015943">
    <property type="entry name" value="WD40/YVTN_repeat-like_dom_sf"/>
</dbReference>
<evidence type="ECO:0000259" key="3">
    <source>
        <dbReference type="Pfam" id="PF13360"/>
    </source>
</evidence>
<keyword evidence="2" id="KW-0812">Transmembrane</keyword>
<feature type="compositionally biased region" description="Pro residues" evidence="1">
    <location>
        <begin position="41"/>
        <end position="62"/>
    </location>
</feature>
<accession>A0ABQ3CB64</accession>
<feature type="transmembrane region" description="Helical" evidence="2">
    <location>
        <begin position="71"/>
        <end position="93"/>
    </location>
</feature>
<keyword evidence="5" id="KW-1185">Reference proteome</keyword>
<dbReference type="InterPro" id="IPR002372">
    <property type="entry name" value="PQQ_rpt_dom"/>
</dbReference>
<feature type="compositionally biased region" description="Basic and acidic residues" evidence="1">
    <location>
        <begin position="131"/>
        <end position="140"/>
    </location>
</feature>
<dbReference type="Gene3D" id="2.130.10.10">
    <property type="entry name" value="YVTN repeat-like/Quinoprotein amine dehydrogenase"/>
    <property type="match status" value="1"/>
</dbReference>
<evidence type="ECO:0000313" key="5">
    <source>
        <dbReference type="Proteomes" id="UP000624183"/>
    </source>
</evidence>
<keyword evidence="2" id="KW-0472">Membrane</keyword>
<dbReference type="Pfam" id="PF13360">
    <property type="entry name" value="PQQ_2"/>
    <property type="match status" value="1"/>
</dbReference>
<name>A0ABQ3CB64_9ACTN</name>
<proteinExistence type="predicted"/>
<dbReference type="EMBL" id="BMUW01000021">
    <property type="protein sequence ID" value="GGZ80258.1"/>
    <property type="molecule type" value="Genomic_DNA"/>
</dbReference>
<dbReference type="InterPro" id="IPR011047">
    <property type="entry name" value="Quinoprotein_ADH-like_sf"/>
</dbReference>
<feature type="region of interest" description="Disordered" evidence="1">
    <location>
        <begin position="1"/>
        <end position="68"/>
    </location>
</feature>
<dbReference type="Proteomes" id="UP000624183">
    <property type="component" value="Unassembled WGS sequence"/>
</dbReference>
<gene>
    <name evidence="4" type="ORF">GCM10010328_63620</name>
</gene>
<dbReference type="SUPFAM" id="SSF50998">
    <property type="entry name" value="Quinoprotein alcohol dehydrogenase-like"/>
    <property type="match status" value="1"/>
</dbReference>
<dbReference type="PANTHER" id="PTHR34512:SF30">
    <property type="entry name" value="OUTER MEMBRANE PROTEIN ASSEMBLY FACTOR BAMB"/>
    <property type="match status" value="1"/>
</dbReference>
<reference evidence="5" key="1">
    <citation type="journal article" date="2019" name="Int. J. Syst. Evol. Microbiol.">
        <title>The Global Catalogue of Microorganisms (GCM) 10K type strain sequencing project: providing services to taxonomists for standard genome sequencing and annotation.</title>
        <authorList>
            <consortium name="The Broad Institute Genomics Platform"/>
            <consortium name="The Broad Institute Genome Sequencing Center for Infectious Disease"/>
            <person name="Wu L."/>
            <person name="Ma J."/>
        </authorList>
    </citation>
    <scope>NUCLEOTIDE SEQUENCE [LARGE SCALE GENOMIC DNA]</scope>
    <source>
        <strain evidence="5">JCM 4602</strain>
    </source>
</reference>
<sequence length="547" mass="57876">MSQPPPQQGFGAPYEPQPGVYGDPGQPHPGPYGQPLQPSYGYPPQPPTVPYGRPQPQPPTPPSGGRSRGRVAGLVAAVLAGVLVVGAGVWFVAGGDGGSDDRKPVATESTGPQQPGGEPRPKMTPAPGADELNKGRKEGEAKVRWVQKNGVDVPAGGGAVRGPWVTGDIVAKAMYRTVSGYSVEDGTRRWSLPLPADFCAAPTLPSADGKIVLALRADTTGEADCDRLQMIDLTTGKAGWTATLDRSGSMDGLSHIAMAVNGDVVTVGRLTRTDAYRIGDGKHLWDRLPGSCQPYAFTSGDVPLAAVDCRKDPGEDGTPDQEVRRMDPATGRAVWTYKVKKGWRIDQFYSVDPPVVSLRKDEDTPEPMWAIAFLNADGTFRAQPVPGKENFAVRCGKEGENLDNCIGVATDDDTFYLTTEPASVGGEASNAVVAFDMRTGKIKWKVPAPYAQHLYPLRVEDGKVLLYLSPSLAGDGTRGGGIMALGPQGGALRPVLRHPASAAYAESGMFLPAVRYSGGRSLITRTLVGADGDEEEMDQQTMIAFGD</sequence>
<dbReference type="InterPro" id="IPR018391">
    <property type="entry name" value="PQQ_b-propeller_rpt"/>
</dbReference>
<keyword evidence="2" id="KW-1133">Transmembrane helix</keyword>
<feature type="region of interest" description="Disordered" evidence="1">
    <location>
        <begin position="96"/>
        <end position="140"/>
    </location>
</feature>
<evidence type="ECO:0000256" key="2">
    <source>
        <dbReference type="SAM" id="Phobius"/>
    </source>
</evidence>
<comment type="caution">
    <text evidence="4">The sequence shown here is derived from an EMBL/GenBank/DDBJ whole genome shotgun (WGS) entry which is preliminary data.</text>
</comment>
<organism evidence="4 5">
    <name type="scientific">Streptomyces rubiginosohelvolus</name>
    <dbReference type="NCBI Taxonomy" id="67362"/>
    <lineage>
        <taxon>Bacteria</taxon>
        <taxon>Bacillati</taxon>
        <taxon>Actinomycetota</taxon>
        <taxon>Actinomycetes</taxon>
        <taxon>Kitasatosporales</taxon>
        <taxon>Streptomycetaceae</taxon>
        <taxon>Streptomyces</taxon>
    </lineage>
</organism>
<evidence type="ECO:0000313" key="4">
    <source>
        <dbReference type="EMBL" id="GGZ80258.1"/>
    </source>
</evidence>